<sequence length="569" mass="54048">MRPVVTDAGCKGIGMKKPTAKRAFRVRAVTAHELPPRRALARSLNWLEMLSATVVGLAMAQPAAAALSCPAVDTNPSNSTTCTISSSQGGAGAQVSVTNTASAGTGDNIGGYGGNYTVINSGAVLQPSAPQGGIFVRLTGGMGSSDTSNNATNGGNGGTITINNNAGTITVQNSPTSSAQGSGPGIWADSGSQFGIYGTSVGGIGANANETVIGGGNGGQGGNGSAVTITNSGNVTVSNLPYGGVGIYGASIGALGGDQDSAATGDQNGGNGGSSNIVNITNSGTVSVIGSTGRYAWGIGAESISGDGGHDNGSGSSAGAANYSNPTIITNTGTVTVNVNGTALNSVRGLYVLSQGGDGMTSSDGSDNGGTGGQFGAMTVVNSGQVSVSSTSTVQPTSLSKVSGGIVVIGLGGNGGMGPQTITNTSGEVGGYGGGNGNTTTTVTLNSGSSVITSGDYLPGVNVITQGGNGGAGREDSNGAVGGNGGTVNITMSGNASIQTNGAQSTGISASSQGGAGGGVETSSGIIDFTPENAGSGGAGGAVTVTTTGGSITTLNNYSTGILGQSMGG</sequence>
<dbReference type="eggNOG" id="COG4625">
    <property type="taxonomic scope" value="Bacteria"/>
</dbReference>
<dbReference type="AlphaFoldDB" id="D4XIW5"/>
<evidence type="ECO:0008006" key="4">
    <source>
        <dbReference type="Google" id="ProtNLM"/>
    </source>
</evidence>
<name>D4XIW5_9BURK</name>
<feature type="compositionally biased region" description="Low complexity" evidence="1">
    <location>
        <begin position="502"/>
        <end position="513"/>
    </location>
</feature>
<gene>
    <name evidence="2" type="ORF">HMPREF0004_5412</name>
</gene>
<dbReference type="HOGENOM" id="CLU_480241_0_0_4"/>
<accession>D4XIW5</accession>
<evidence type="ECO:0000256" key="1">
    <source>
        <dbReference type="SAM" id="MobiDB-lite"/>
    </source>
</evidence>
<protein>
    <recommendedName>
        <fullName evidence="4">Autotransporter outer membrane beta-barrel domain-containing protein</fullName>
    </recommendedName>
</protein>
<evidence type="ECO:0000313" key="3">
    <source>
        <dbReference type="Proteomes" id="UP000004510"/>
    </source>
</evidence>
<feature type="region of interest" description="Disordered" evidence="1">
    <location>
        <begin position="500"/>
        <end position="541"/>
    </location>
</feature>
<dbReference type="Proteomes" id="UP000004510">
    <property type="component" value="Unassembled WGS sequence"/>
</dbReference>
<evidence type="ECO:0000313" key="2">
    <source>
        <dbReference type="EMBL" id="EFF73218.1"/>
    </source>
</evidence>
<reference evidence="3" key="1">
    <citation type="submission" date="2010-03" db="EMBL/GenBank/DDBJ databases">
        <title>Complete sequence of Mobiluncus curtisii ATCC 43063.</title>
        <authorList>
            <person name="Muzny D."/>
            <person name="Qin X."/>
            <person name="Deng J."/>
            <person name="Jiang H."/>
            <person name="Liu Y."/>
            <person name="Qu J."/>
            <person name="Song X.-Z."/>
            <person name="Zhang L."/>
            <person name="Thornton R."/>
            <person name="Coyle M."/>
            <person name="Francisco L."/>
            <person name="Jackson L."/>
            <person name="Javaid M."/>
            <person name="Korchina V."/>
            <person name="Kovar C."/>
            <person name="Mata R."/>
            <person name="Mathew T."/>
            <person name="Ngo R."/>
            <person name="Nguyen L."/>
            <person name="Nguyen N."/>
            <person name="Okwuonu G."/>
            <person name="Ongeri F."/>
            <person name="Pham C."/>
            <person name="Simmons D."/>
            <person name="Wilczek-Boney K."/>
            <person name="Hale W."/>
            <person name="Jakkamsetti A."/>
            <person name="Pham P."/>
            <person name="Ruth R."/>
            <person name="San Lucas F."/>
            <person name="Warren J."/>
            <person name="Zhang J."/>
            <person name="Zhao Z."/>
            <person name="Zhou C."/>
            <person name="Zhu D."/>
            <person name="Lee S."/>
            <person name="Bess C."/>
            <person name="Blankenburg K."/>
            <person name="Forbes L."/>
            <person name="Fu Q."/>
            <person name="Gubbala S."/>
            <person name="Hirani K."/>
            <person name="Jayaseelan J.C."/>
            <person name="Lara F."/>
            <person name="Munidasa M."/>
            <person name="Palculict T."/>
            <person name="Patil S."/>
            <person name="Pu L.-L."/>
            <person name="Saada N."/>
            <person name="Tang L."/>
            <person name="Weissenberger G."/>
            <person name="Zhu Y."/>
            <person name="Hemphill L."/>
            <person name="Shang Y."/>
            <person name="Youmans B."/>
            <person name="Ayvaz T."/>
            <person name="Ross M."/>
            <person name="Santibanez J."/>
            <person name="Aqrawi P."/>
            <person name="Gross S."/>
            <person name="Joshi V."/>
            <person name="Fowler G."/>
            <person name="Nazareth L."/>
            <person name="Reid J."/>
            <person name="Worley K."/>
            <person name="Petrosino J."/>
            <person name="Highlander S."/>
            <person name="Gibbs R."/>
            <person name="Gibbs R."/>
        </authorList>
    </citation>
    <scope>NUCLEOTIDE SEQUENCE [LARGE SCALE GENOMIC DNA]</scope>
    <source>
        <strain evidence="3">ATCC 43553</strain>
    </source>
</reference>
<feature type="non-terminal residue" evidence="2">
    <location>
        <position position="569"/>
    </location>
</feature>
<dbReference type="EMBL" id="ADMS01000124">
    <property type="protein sequence ID" value="EFF73218.1"/>
    <property type="molecule type" value="Genomic_DNA"/>
</dbReference>
<organism evidence="2 3">
    <name type="scientific">Achromobacter piechaudii ATCC 43553</name>
    <dbReference type="NCBI Taxonomy" id="742159"/>
    <lineage>
        <taxon>Bacteria</taxon>
        <taxon>Pseudomonadati</taxon>
        <taxon>Pseudomonadota</taxon>
        <taxon>Betaproteobacteria</taxon>
        <taxon>Burkholderiales</taxon>
        <taxon>Alcaligenaceae</taxon>
        <taxon>Achromobacter</taxon>
    </lineage>
</organism>
<comment type="caution">
    <text evidence="2">The sequence shown here is derived from an EMBL/GenBank/DDBJ whole genome shotgun (WGS) entry which is preliminary data.</text>
</comment>
<proteinExistence type="predicted"/>